<evidence type="ECO:0000256" key="1">
    <source>
        <dbReference type="SAM" id="Phobius"/>
    </source>
</evidence>
<accession>G4T3K1</accession>
<feature type="transmembrane region" description="Helical" evidence="1">
    <location>
        <begin position="12"/>
        <end position="34"/>
    </location>
</feature>
<keyword evidence="1" id="KW-0812">Transmembrane</keyword>
<dbReference type="Proteomes" id="UP000008315">
    <property type="component" value="Chromosome"/>
</dbReference>
<evidence type="ECO:0000313" key="2">
    <source>
        <dbReference type="EMBL" id="CCE23723.1"/>
    </source>
</evidence>
<reference evidence="3" key="1">
    <citation type="journal article" date="2012" name="J. Bacteriol.">
        <title>Genome sequence of the haloalkaliphilic methanotrophic bacterium Methylomicrobium alcaliphilum 20Z.</title>
        <authorList>
            <person name="Vuilleumier S."/>
            <person name="Khmelenina V.N."/>
            <person name="Bringel F."/>
            <person name="Reshetnikov A.S."/>
            <person name="Lajus A."/>
            <person name="Mangenot S."/>
            <person name="Rouy Z."/>
            <person name="Op den Camp H.J."/>
            <person name="Jetten M.S."/>
            <person name="Dispirito A.A."/>
            <person name="Dunfield P."/>
            <person name="Klotz M.G."/>
            <person name="Semrau J.D."/>
            <person name="Stein L.Y."/>
            <person name="Barbe V."/>
            <person name="Medigue C."/>
            <person name="Trotsenko Y.A."/>
            <person name="Kalyuzhnaya M.G."/>
        </authorList>
    </citation>
    <scope>NUCLEOTIDE SEQUENCE [LARGE SCALE GENOMIC DNA]</scope>
    <source>
        <strain evidence="3">DSM 19304 / NCIMB 14124 / VKM B-2133 / 20Z</strain>
    </source>
</reference>
<gene>
    <name evidence="2" type="ordered locus">MEALZ_2037</name>
</gene>
<protein>
    <recommendedName>
        <fullName evidence="4">Transmembrane protein</fullName>
    </recommendedName>
</protein>
<sequence length="63" mass="6785">MKDYDRNCAVCRLMRSLAFSGLGMGIGGGIAYLFGASRETIMMVGIVTAAIIVFGIIDRKKKP</sequence>
<evidence type="ECO:0008006" key="4">
    <source>
        <dbReference type="Google" id="ProtNLM"/>
    </source>
</evidence>
<organism evidence="2 3">
    <name type="scientific">Methylotuvimicrobium alcaliphilum (strain DSM 19304 / NCIMB 14124 / VKM B-2133 / 20Z)</name>
    <name type="common">Methylomicrobium alcaliphilum</name>
    <dbReference type="NCBI Taxonomy" id="1091494"/>
    <lineage>
        <taxon>Bacteria</taxon>
        <taxon>Pseudomonadati</taxon>
        <taxon>Pseudomonadota</taxon>
        <taxon>Gammaproteobacteria</taxon>
        <taxon>Methylococcales</taxon>
        <taxon>Methylococcaceae</taxon>
        <taxon>Methylotuvimicrobium</taxon>
    </lineage>
</organism>
<dbReference type="PATRIC" id="fig|271065.3.peg.2093"/>
<feature type="transmembrane region" description="Helical" evidence="1">
    <location>
        <begin position="40"/>
        <end position="57"/>
    </location>
</feature>
<proteinExistence type="predicted"/>
<name>G4T3K1_META2</name>
<dbReference type="EMBL" id="FO082060">
    <property type="protein sequence ID" value="CCE23723.1"/>
    <property type="molecule type" value="Genomic_DNA"/>
</dbReference>
<keyword evidence="1" id="KW-1133">Transmembrane helix</keyword>
<dbReference type="AlphaFoldDB" id="G4T3K1"/>
<keyword evidence="3" id="KW-1185">Reference proteome</keyword>
<dbReference type="STRING" id="1091494.MEALZ_2037"/>
<evidence type="ECO:0000313" key="3">
    <source>
        <dbReference type="Proteomes" id="UP000008315"/>
    </source>
</evidence>
<dbReference type="KEGG" id="mah:MEALZ_2037"/>
<keyword evidence="1" id="KW-0472">Membrane</keyword>
<dbReference type="HOGENOM" id="CLU_2880673_0_0_6"/>